<gene>
    <name evidence="2" type="primary">ymbA</name>
    <name evidence="2" type="ORF">DAQ1742_02769</name>
</gene>
<dbReference type="EMBL" id="LT615367">
    <property type="protein sequence ID" value="SLM63624.1"/>
    <property type="molecule type" value="Genomic_DNA"/>
</dbReference>
<dbReference type="InterPro" id="IPR005586">
    <property type="entry name" value="ABC_trans_aux"/>
</dbReference>
<sequence length="195" mass="21206">MMKVKGIMKGWPLWLVLVLGACSSPQKVFYQLPVPAVAQHSHASVTQAEGRQLWVAPVMLADALAGNGLVFQTSPVRYTMATNNLWASPLDQQLQQALVTSLRSGLAGWHVFTSGPVTKNTASLRVNVTAFQGRFDGHAVIQGEWVLQDNQRVITQPFAQEVALRDDGYDALVGALATGWQQVAQSVLRQVKTAD</sequence>
<evidence type="ECO:0000313" key="3">
    <source>
        <dbReference type="Proteomes" id="UP000294820"/>
    </source>
</evidence>
<keyword evidence="3" id="KW-1185">Reference proteome</keyword>
<proteinExistence type="predicted"/>
<dbReference type="SUPFAM" id="SSF159594">
    <property type="entry name" value="XCC0632-like"/>
    <property type="match status" value="1"/>
</dbReference>
<dbReference type="InterPro" id="IPR049736">
    <property type="entry name" value="PqiC"/>
</dbReference>
<dbReference type="PROSITE" id="PS51257">
    <property type="entry name" value="PROKAR_LIPOPROTEIN"/>
    <property type="match status" value="1"/>
</dbReference>
<dbReference type="Gene3D" id="3.40.50.10610">
    <property type="entry name" value="ABC-type transport auxiliary lipoprotein component"/>
    <property type="match status" value="1"/>
</dbReference>
<evidence type="ECO:0000259" key="1">
    <source>
        <dbReference type="Pfam" id="PF03886"/>
    </source>
</evidence>
<dbReference type="Proteomes" id="UP000294820">
    <property type="component" value="Chromosome 1"/>
</dbReference>
<accession>A0A375ABY5</accession>
<protein>
    <submittedName>
        <fullName evidence="2">Probable lipoprotein protein YPO1422</fullName>
    </submittedName>
</protein>
<organism evidence="2 3">
    <name type="scientific">Dickeya aquatica</name>
    <dbReference type="NCBI Taxonomy" id="1401087"/>
    <lineage>
        <taxon>Bacteria</taxon>
        <taxon>Pseudomonadati</taxon>
        <taxon>Pseudomonadota</taxon>
        <taxon>Gammaproteobacteria</taxon>
        <taxon>Enterobacterales</taxon>
        <taxon>Pectobacteriaceae</taxon>
        <taxon>Dickeya</taxon>
    </lineage>
</organism>
<feature type="domain" description="ABC-type transport auxiliary lipoprotein component" evidence="1">
    <location>
        <begin position="30"/>
        <end position="186"/>
    </location>
</feature>
<dbReference type="AlphaFoldDB" id="A0A375ABY5"/>
<dbReference type="NCBIfam" id="NF033620">
    <property type="entry name" value="pqiC"/>
    <property type="match status" value="1"/>
</dbReference>
<dbReference type="KEGG" id="daq:DAQ1742_02769"/>
<evidence type="ECO:0000313" key="2">
    <source>
        <dbReference type="EMBL" id="SLM63624.1"/>
    </source>
</evidence>
<dbReference type="Pfam" id="PF03886">
    <property type="entry name" value="ABC_trans_aux"/>
    <property type="match status" value="1"/>
</dbReference>
<name>A0A375ABY5_9GAMM</name>
<reference evidence="2 3" key="1">
    <citation type="submission" date="2016-09" db="EMBL/GenBank/DDBJ databases">
        <authorList>
            <person name="Reverchon S."/>
            <person name="Nasser W."/>
            <person name="Leonard S."/>
            <person name="Brochier C."/>
            <person name="Duprey A."/>
        </authorList>
    </citation>
    <scope>NUCLEOTIDE SEQUENCE [LARGE SCALE GENOMIC DNA]</scope>
    <source>
        <strain evidence="2 3">174/2</strain>
    </source>
</reference>
<keyword evidence="2" id="KW-0449">Lipoprotein</keyword>